<organism evidence="1 2">
    <name type="scientific">Dactylosporangium sucinum</name>
    <dbReference type="NCBI Taxonomy" id="1424081"/>
    <lineage>
        <taxon>Bacteria</taxon>
        <taxon>Bacillati</taxon>
        <taxon>Actinomycetota</taxon>
        <taxon>Actinomycetes</taxon>
        <taxon>Micromonosporales</taxon>
        <taxon>Micromonosporaceae</taxon>
        <taxon>Dactylosporangium</taxon>
    </lineage>
</organism>
<name>A0A917U289_9ACTN</name>
<accession>A0A917U289</accession>
<comment type="caution">
    <text evidence="1">The sequence shown here is derived from an EMBL/GenBank/DDBJ whole genome shotgun (WGS) entry which is preliminary data.</text>
</comment>
<sequence length="90" mass="9463">MDDHHTVNGDAAYLVSGVLLDDEPVGPLYATAAEAHRIARTAIAGVGGTVRILRDGPAGWIEVARYTDTGQYATSRRSGLAARVVVADED</sequence>
<dbReference type="AlphaFoldDB" id="A0A917U289"/>
<reference evidence="1" key="2">
    <citation type="submission" date="2020-09" db="EMBL/GenBank/DDBJ databases">
        <authorList>
            <person name="Sun Q."/>
            <person name="Ohkuma M."/>
        </authorList>
    </citation>
    <scope>NUCLEOTIDE SEQUENCE</scope>
    <source>
        <strain evidence="1">JCM 19831</strain>
    </source>
</reference>
<evidence type="ECO:0000313" key="2">
    <source>
        <dbReference type="Proteomes" id="UP000642070"/>
    </source>
</evidence>
<proteinExistence type="predicted"/>
<dbReference type="EMBL" id="BMPI01000035">
    <property type="protein sequence ID" value="GGM52511.1"/>
    <property type="molecule type" value="Genomic_DNA"/>
</dbReference>
<gene>
    <name evidence="1" type="ORF">GCM10007977_062540</name>
</gene>
<dbReference type="Proteomes" id="UP000642070">
    <property type="component" value="Unassembled WGS sequence"/>
</dbReference>
<protein>
    <submittedName>
        <fullName evidence="1">Uncharacterized protein</fullName>
    </submittedName>
</protein>
<dbReference type="RefSeq" id="WP_190253568.1">
    <property type="nucleotide sequence ID" value="NZ_BMPI01000035.1"/>
</dbReference>
<reference evidence="1" key="1">
    <citation type="journal article" date="2014" name="Int. J. Syst. Evol. Microbiol.">
        <title>Complete genome sequence of Corynebacterium casei LMG S-19264T (=DSM 44701T), isolated from a smear-ripened cheese.</title>
        <authorList>
            <consortium name="US DOE Joint Genome Institute (JGI-PGF)"/>
            <person name="Walter F."/>
            <person name="Albersmeier A."/>
            <person name="Kalinowski J."/>
            <person name="Ruckert C."/>
        </authorList>
    </citation>
    <scope>NUCLEOTIDE SEQUENCE</scope>
    <source>
        <strain evidence="1">JCM 19831</strain>
    </source>
</reference>
<keyword evidence="2" id="KW-1185">Reference proteome</keyword>
<evidence type="ECO:0000313" key="1">
    <source>
        <dbReference type="EMBL" id="GGM52511.1"/>
    </source>
</evidence>